<proteinExistence type="predicted"/>
<keyword evidence="2" id="KW-0812">Transmembrane</keyword>
<dbReference type="EMBL" id="JAOB01000042">
    <property type="protein sequence ID" value="EUA42137.1"/>
    <property type="molecule type" value="Genomic_DNA"/>
</dbReference>
<accession>X8BDB4</accession>
<feature type="transmembrane region" description="Helical" evidence="2">
    <location>
        <begin position="42"/>
        <end position="60"/>
    </location>
</feature>
<feature type="domain" description="DUF4126" evidence="3">
    <location>
        <begin position="2"/>
        <end position="83"/>
    </location>
</feature>
<dbReference type="PATRIC" id="fig|1299334.3.peg.4161"/>
<evidence type="ECO:0000259" key="3">
    <source>
        <dbReference type="Pfam" id="PF13548"/>
    </source>
</evidence>
<protein>
    <recommendedName>
        <fullName evidence="3">DUF4126 domain-containing protein</fullName>
    </recommendedName>
</protein>
<feature type="compositionally biased region" description="Basic residues" evidence="1">
    <location>
        <begin position="123"/>
        <end position="146"/>
    </location>
</feature>
<feature type="region of interest" description="Disordered" evidence="1">
    <location>
        <begin position="106"/>
        <end position="164"/>
    </location>
</feature>
<keyword evidence="2" id="KW-0472">Membrane</keyword>
<dbReference type="InterPro" id="IPR025196">
    <property type="entry name" value="DUF4126"/>
</dbReference>
<gene>
    <name evidence="4" type="ORF">I553_5997</name>
</gene>
<dbReference type="AlphaFoldDB" id="X8BDB4"/>
<comment type="caution">
    <text evidence="4">The sequence shown here is derived from an EMBL/GenBank/DDBJ whole genome shotgun (WGS) entry which is preliminary data.</text>
</comment>
<reference evidence="4" key="1">
    <citation type="submission" date="2014-01" db="EMBL/GenBank/DDBJ databases">
        <authorList>
            <person name="Brown-Elliot B."/>
            <person name="Wallace R."/>
            <person name="Lenaerts A."/>
            <person name="Ordway D."/>
            <person name="DeGroote M.A."/>
            <person name="Parker T."/>
            <person name="Sizemore C."/>
            <person name="Tallon L.J."/>
            <person name="Sadzewicz L.K."/>
            <person name="Sengamalay N."/>
            <person name="Fraser C.M."/>
            <person name="Hine E."/>
            <person name="Shefchek K.A."/>
            <person name="Das S.P."/>
            <person name="Tettelin H."/>
        </authorList>
    </citation>
    <scope>NUCLEOTIDE SEQUENCE [LARGE SCALE GENOMIC DNA]</scope>
    <source>
        <strain evidence="4">4042</strain>
    </source>
</reference>
<dbReference type="Pfam" id="PF13548">
    <property type="entry name" value="DUF4126"/>
    <property type="match status" value="1"/>
</dbReference>
<evidence type="ECO:0000256" key="1">
    <source>
        <dbReference type="SAM" id="MobiDB-lite"/>
    </source>
</evidence>
<evidence type="ECO:0000256" key="2">
    <source>
        <dbReference type="SAM" id="Phobius"/>
    </source>
</evidence>
<name>X8BDB4_MYCXE</name>
<sequence length="164" mass="17650">MLLLAVLIGVVAGLRALTAPAVVAWAAVLDWINLAGTWVSWIAHPVTVIIFTVLAVGELVTDKLPMTPSRTAVASFIARILLGPSPARLSAPRGLHLGWARRGHRGCGTGHPGRLHGTDTTGRRHRRPRPAGRAGRRCGRSPRRVRGRGDDRHSLAEQFSHVPT</sequence>
<organism evidence="4">
    <name type="scientific">Mycobacterium xenopi 4042</name>
    <dbReference type="NCBI Taxonomy" id="1299334"/>
    <lineage>
        <taxon>Bacteria</taxon>
        <taxon>Bacillati</taxon>
        <taxon>Actinomycetota</taxon>
        <taxon>Actinomycetes</taxon>
        <taxon>Mycobacteriales</taxon>
        <taxon>Mycobacteriaceae</taxon>
        <taxon>Mycobacterium</taxon>
    </lineage>
</organism>
<evidence type="ECO:0000313" key="4">
    <source>
        <dbReference type="EMBL" id="EUA42137.1"/>
    </source>
</evidence>
<keyword evidence="2" id="KW-1133">Transmembrane helix</keyword>